<dbReference type="Pfam" id="PF07715">
    <property type="entry name" value="Plug"/>
    <property type="match status" value="1"/>
</dbReference>
<evidence type="ECO:0000256" key="1">
    <source>
        <dbReference type="ARBA" id="ARBA00004571"/>
    </source>
</evidence>
<evidence type="ECO:0000256" key="7">
    <source>
        <dbReference type="ARBA" id="ARBA00022729"/>
    </source>
</evidence>
<dbReference type="EMBL" id="AE005673">
    <property type="protein sequence ID" value="AAK22016.1"/>
    <property type="molecule type" value="Genomic_DNA"/>
</dbReference>
<dbReference type="Gene3D" id="2.170.130.10">
    <property type="entry name" value="TonB-dependent receptor, plug domain"/>
    <property type="match status" value="1"/>
</dbReference>
<keyword evidence="8" id="KW-0408">Iron</keyword>
<keyword evidence="4 14" id="KW-1134">Transmembrane beta strand</keyword>
<comment type="similarity">
    <text evidence="2 14 15">Belongs to the TonB-dependent receptor family.</text>
</comment>
<dbReference type="InterPro" id="IPR010105">
    <property type="entry name" value="TonB_sidphr_rcpt"/>
</dbReference>
<dbReference type="BioCyc" id="CAULO:CC0028-MONOMER"/>
<dbReference type="HOGENOM" id="CLU_008287_9_1_5"/>
<dbReference type="PANTHER" id="PTHR32552:SF89">
    <property type="entry name" value="CATECHOLATE SIDEROPHORE RECEPTOR FIU"/>
    <property type="match status" value="1"/>
</dbReference>
<dbReference type="SMR" id="Q9AC38"/>
<dbReference type="EnsemblBacteria" id="AAK22016">
    <property type="protein sequence ID" value="AAK22016"/>
    <property type="gene ID" value="CC_0028"/>
</dbReference>
<evidence type="ECO:0000256" key="10">
    <source>
        <dbReference type="ARBA" id="ARBA00023077"/>
    </source>
</evidence>
<dbReference type="GO" id="GO:0009279">
    <property type="term" value="C:cell outer membrane"/>
    <property type="evidence" value="ECO:0007669"/>
    <property type="project" value="UniProtKB-SubCell"/>
</dbReference>
<evidence type="ECO:0000313" key="18">
    <source>
        <dbReference type="EMBL" id="AAK22016.1"/>
    </source>
</evidence>
<evidence type="ECO:0000256" key="9">
    <source>
        <dbReference type="ARBA" id="ARBA00023065"/>
    </source>
</evidence>
<evidence type="ECO:0000259" key="17">
    <source>
        <dbReference type="Pfam" id="PF07715"/>
    </source>
</evidence>
<keyword evidence="19" id="KW-1185">Reference proteome</keyword>
<keyword evidence="6 14" id="KW-0812">Transmembrane</keyword>
<dbReference type="PIR" id="D87252">
    <property type="entry name" value="D87252"/>
</dbReference>
<dbReference type="eggNOG" id="COG4774">
    <property type="taxonomic scope" value="Bacteria"/>
</dbReference>
<dbReference type="InterPro" id="IPR036942">
    <property type="entry name" value="Beta-barrel_TonB_sf"/>
</dbReference>
<dbReference type="InterPro" id="IPR037066">
    <property type="entry name" value="Plug_dom_sf"/>
</dbReference>
<protein>
    <submittedName>
        <fullName evidence="18">TonB-dependent receptor</fullName>
    </submittedName>
</protein>
<keyword evidence="3 14" id="KW-0813">Transport</keyword>
<evidence type="ECO:0000256" key="15">
    <source>
        <dbReference type="RuleBase" id="RU003357"/>
    </source>
</evidence>
<accession>Q9AC38</accession>
<dbReference type="Pfam" id="PF00593">
    <property type="entry name" value="TonB_dep_Rec_b-barrel"/>
    <property type="match status" value="1"/>
</dbReference>
<comment type="subcellular location">
    <subcellularLocation>
        <location evidence="1 14">Cell outer membrane</location>
        <topology evidence="1 14">Multi-pass membrane protein</topology>
    </subcellularLocation>
</comment>
<keyword evidence="11 14" id="KW-0472">Membrane</keyword>
<dbReference type="PATRIC" id="fig|190650.5.peg.29"/>
<dbReference type="GO" id="GO:0038023">
    <property type="term" value="F:signaling receptor activity"/>
    <property type="evidence" value="ECO:0007669"/>
    <property type="project" value="InterPro"/>
</dbReference>
<proteinExistence type="inferred from homology"/>
<keyword evidence="10 15" id="KW-0798">TonB box</keyword>
<keyword evidence="5" id="KW-0410">Iron transport</keyword>
<dbReference type="KEGG" id="ccr:CC_0028"/>
<evidence type="ECO:0000256" key="2">
    <source>
        <dbReference type="ARBA" id="ARBA00009810"/>
    </source>
</evidence>
<dbReference type="GO" id="GO:0015891">
    <property type="term" value="P:siderophore transport"/>
    <property type="evidence" value="ECO:0007669"/>
    <property type="project" value="InterPro"/>
</dbReference>
<name>Q9AC38_CAUVC</name>
<evidence type="ECO:0000259" key="16">
    <source>
        <dbReference type="Pfam" id="PF00593"/>
    </source>
</evidence>
<evidence type="ECO:0000256" key="4">
    <source>
        <dbReference type="ARBA" id="ARBA00022452"/>
    </source>
</evidence>
<dbReference type="GO" id="GO:0015344">
    <property type="term" value="F:siderophore uptake transmembrane transporter activity"/>
    <property type="evidence" value="ECO:0007669"/>
    <property type="project" value="TreeGrafter"/>
</dbReference>
<evidence type="ECO:0000313" key="19">
    <source>
        <dbReference type="Proteomes" id="UP000001816"/>
    </source>
</evidence>
<dbReference type="Gene3D" id="2.40.170.20">
    <property type="entry name" value="TonB-dependent receptor, beta-barrel domain"/>
    <property type="match status" value="1"/>
</dbReference>
<evidence type="ECO:0000256" key="12">
    <source>
        <dbReference type="ARBA" id="ARBA00023170"/>
    </source>
</evidence>
<dbReference type="InterPro" id="IPR039426">
    <property type="entry name" value="TonB-dep_rcpt-like"/>
</dbReference>
<dbReference type="InterPro" id="IPR000531">
    <property type="entry name" value="Beta-barrel_TonB"/>
</dbReference>
<dbReference type="STRING" id="190650.CC_0028"/>
<keyword evidence="13 14" id="KW-0998">Cell outer membrane</keyword>
<dbReference type="PANTHER" id="PTHR32552">
    <property type="entry name" value="FERRICHROME IRON RECEPTOR-RELATED"/>
    <property type="match status" value="1"/>
</dbReference>
<dbReference type="PROSITE" id="PS52016">
    <property type="entry name" value="TONB_DEPENDENT_REC_3"/>
    <property type="match status" value="1"/>
</dbReference>
<dbReference type="SUPFAM" id="SSF56935">
    <property type="entry name" value="Porins"/>
    <property type="match status" value="1"/>
</dbReference>
<feature type="domain" description="TonB-dependent receptor plug" evidence="17">
    <location>
        <begin position="155"/>
        <end position="253"/>
    </location>
</feature>
<dbReference type="CDD" id="cd01347">
    <property type="entry name" value="ligand_gated_channel"/>
    <property type="match status" value="1"/>
</dbReference>
<gene>
    <name evidence="18" type="ordered locus">CC_0028</name>
</gene>
<feature type="domain" description="TonB-dependent receptor-like beta-barrel" evidence="16">
    <location>
        <begin position="327"/>
        <end position="820"/>
    </location>
</feature>
<evidence type="ECO:0000256" key="3">
    <source>
        <dbReference type="ARBA" id="ARBA00022448"/>
    </source>
</evidence>
<evidence type="ECO:0000256" key="11">
    <source>
        <dbReference type="ARBA" id="ARBA00023136"/>
    </source>
</evidence>
<dbReference type="NCBIfam" id="TIGR01783">
    <property type="entry name" value="TonB-siderophor"/>
    <property type="match status" value="1"/>
</dbReference>
<evidence type="ECO:0000256" key="8">
    <source>
        <dbReference type="ARBA" id="ARBA00023004"/>
    </source>
</evidence>
<evidence type="ECO:0000256" key="5">
    <source>
        <dbReference type="ARBA" id="ARBA00022496"/>
    </source>
</evidence>
<keyword evidence="12 18" id="KW-0675">Receptor</keyword>
<organism evidence="18 19">
    <name type="scientific">Caulobacter vibrioides (strain ATCC 19089 / CIP 103742 / CB 15)</name>
    <name type="common">Caulobacter crescentus</name>
    <dbReference type="NCBI Taxonomy" id="190650"/>
    <lineage>
        <taxon>Bacteria</taxon>
        <taxon>Pseudomonadati</taxon>
        <taxon>Pseudomonadota</taxon>
        <taxon>Alphaproteobacteria</taxon>
        <taxon>Caulobacterales</taxon>
        <taxon>Caulobacteraceae</taxon>
        <taxon>Caulobacter</taxon>
    </lineage>
</organism>
<evidence type="ECO:0000256" key="13">
    <source>
        <dbReference type="ARBA" id="ARBA00023237"/>
    </source>
</evidence>
<keyword evidence="9" id="KW-0406">Ion transport</keyword>
<evidence type="ECO:0000256" key="6">
    <source>
        <dbReference type="ARBA" id="ARBA00022692"/>
    </source>
</evidence>
<reference evidence="18 19" key="1">
    <citation type="journal article" date="2001" name="Proc. Natl. Acad. Sci. U.S.A.">
        <title>Complete genome sequence of Caulobacter crescentus.</title>
        <authorList>
            <person name="Nierman W.C."/>
            <person name="Feldblyum T.V."/>
            <person name="Laub M.T."/>
            <person name="Paulsen I.T."/>
            <person name="Nelson K.E."/>
            <person name="Eisen J.A."/>
            <person name="Heidelberg J.F."/>
            <person name="Alley M.R."/>
            <person name="Ohta N."/>
            <person name="Maddock J.R."/>
            <person name="Potocka I."/>
            <person name="Nelson W.C."/>
            <person name="Newton A."/>
            <person name="Stephens C."/>
            <person name="Phadke N.D."/>
            <person name="Ely B."/>
            <person name="DeBoy R.T."/>
            <person name="Dodson R.J."/>
            <person name="Durkin A.S."/>
            <person name="Gwinn M.L."/>
            <person name="Haft D.H."/>
            <person name="Kolonay J.F."/>
            <person name="Smit J."/>
            <person name="Craven M.B."/>
            <person name="Khouri H."/>
            <person name="Shetty J."/>
            <person name="Berry K."/>
            <person name="Utterback T."/>
            <person name="Tran K."/>
            <person name="Wolf A."/>
            <person name="Vamathevan J."/>
            <person name="Ermolaeva M."/>
            <person name="White O."/>
            <person name="Salzberg S.L."/>
            <person name="Venter J.C."/>
            <person name="Shapiro L."/>
            <person name="Fraser C.M."/>
        </authorList>
    </citation>
    <scope>NUCLEOTIDE SEQUENCE [LARGE SCALE GENOMIC DNA]</scope>
    <source>
        <strain evidence="19">ATCC 19089 / CB15</strain>
    </source>
</reference>
<dbReference type="InterPro" id="IPR012910">
    <property type="entry name" value="Plug_dom"/>
</dbReference>
<keyword evidence="7" id="KW-0732">Signal</keyword>
<dbReference type="AlphaFoldDB" id="Q9AC38"/>
<sequence length="851" mass="90124">MELGAQANGSESPRFPRVISLRTPVARTRVAYPARGSSGSAIVVIANNYHCDGAATQIRTPRNFRRGRLAAPPGDRTTMRNPNFTGVVSRPRRALSIAAVAGVAGLGLAQAAVAGPDSADAAVTTANADDRSVSSVTIDAKRVADPSSSKFTAPLVDTPKSVTVIPAKIIEQTAATSLADILRTSPGITFGAGEGGQPLADRPFIRGQASANNVFVDGVRDSGGQVREIFNLEQVEVVKGPDSAYGGRGSGGGSINLSSKSPKADSFARGSVGVGTDAYVRATADLNHALNESVAVRLNLLATQGDTPGRKSVSFDRWGVAPSLAIGLDGDTQLTASYYHLEGDQTPDYGVPLLTKTTQPRTASGILDVDRRSFYGVASRDYQKTKSDIATFAIDHRIDETLNLRQVVRYSKSLNDYIVTNPGDGGAAQFVQGQWWMKRGTKTRWNPTETVAAVTDLHGKKTFLGLEHSFDVGLELSREENLNATYSTFTTSGAACPTGFTIAATTLASLGAGDCTLVYKPNDKDAWTGVINRAPAARNVAKTTALYGFDTVKFGEKVLLNLGLRHDRYESKGVDVATTQANGVFTSVTYTPRSGSWAFTNYQVGLVYKPTPGSSLYVSYSTASTPPGISAGDQNSNTATGTGNLATVQLEPEDSESFEAGAKANVFHDTLALSAALFQTSRKNAQIQIDATTYAQVGEVEVKGFEFGVSGNITPKWQVFGGYTYMDSELVRGAYTSVNQGDPLANTPKHSISSFTTYKVTRKIALGGGAYHVSKSFGGNQGGAGGGASRIYAPAYWRYDAFASWAVSTGVDLQLNIQNLTDERYIARTNGVHHADPAPGRQAILTINVKY</sequence>
<dbReference type="Proteomes" id="UP000001816">
    <property type="component" value="Chromosome"/>
</dbReference>
<evidence type="ECO:0000256" key="14">
    <source>
        <dbReference type="PROSITE-ProRule" id="PRU01360"/>
    </source>
</evidence>